<evidence type="ECO:0000313" key="2">
    <source>
        <dbReference type="EMBL" id="ANP39629.1"/>
    </source>
</evidence>
<evidence type="ECO:0000256" key="1">
    <source>
        <dbReference type="SAM" id="SignalP"/>
    </source>
</evidence>
<dbReference type="AlphaFoldDB" id="A0A1B0ZZ63"/>
<name>A0A1B0ZZ63_9RHOB</name>
<evidence type="ECO:0000313" key="3">
    <source>
        <dbReference type="Proteomes" id="UP000013243"/>
    </source>
</evidence>
<dbReference type="RefSeq" id="WP_046002826.1">
    <property type="nucleotide sequence ID" value="NZ_CP015230.1"/>
</dbReference>
<dbReference type="OrthoDB" id="7876236at2"/>
<organism evidence="2 3">
    <name type="scientific">Tritonibacter mobilis F1926</name>
    <dbReference type="NCBI Taxonomy" id="1265309"/>
    <lineage>
        <taxon>Bacteria</taxon>
        <taxon>Pseudomonadati</taxon>
        <taxon>Pseudomonadota</taxon>
        <taxon>Alphaproteobacteria</taxon>
        <taxon>Rhodobacterales</taxon>
        <taxon>Paracoccaceae</taxon>
        <taxon>Tritonibacter</taxon>
    </lineage>
</organism>
<gene>
    <name evidence="2" type="ORF">K529_002515</name>
</gene>
<feature type="chain" id="PRO_5008518238" evidence="1">
    <location>
        <begin position="22"/>
        <end position="179"/>
    </location>
</feature>
<sequence>MRVLISVFVIFLCLNAPLAMARNFIAAGDGSSNTVNQRTTREVVRTLEHEVGLCLQLFEAYRFDCIVKSYNIAARLIKGSIDYLPAYEALNSVEQRVGAMVAANADPTATRLRRGIMSYGAIKPGTQEAVKRETLRAMEEARASLLRATRPLQKPHLQDIADAIGANYTMIRAALAVPR</sequence>
<dbReference type="GeneID" id="28248669"/>
<reference evidence="2 3" key="1">
    <citation type="journal article" date="2016" name="ISME J.">
        <title>Global occurrence and heterogeneity of the Roseobacter-clade species Ruegeria mobilis.</title>
        <authorList>
            <person name="Sonnenschein E."/>
            <person name="Gram L."/>
        </authorList>
    </citation>
    <scope>NUCLEOTIDE SEQUENCE [LARGE SCALE GENOMIC DNA]</scope>
    <source>
        <strain evidence="2 3">F1926</strain>
    </source>
</reference>
<dbReference type="KEGG" id="rmb:K529_002515"/>
<keyword evidence="1" id="KW-0732">Signal</keyword>
<proteinExistence type="predicted"/>
<feature type="signal peptide" evidence="1">
    <location>
        <begin position="1"/>
        <end position="21"/>
    </location>
</feature>
<dbReference type="Proteomes" id="UP000013243">
    <property type="component" value="Chromosome"/>
</dbReference>
<protein>
    <submittedName>
        <fullName evidence="2">Uncharacterized protein</fullName>
    </submittedName>
</protein>
<dbReference type="EMBL" id="CP015230">
    <property type="protein sequence ID" value="ANP39629.1"/>
    <property type="molecule type" value="Genomic_DNA"/>
</dbReference>
<accession>A0A1B0ZZ63</accession>